<evidence type="ECO:0000256" key="3">
    <source>
        <dbReference type="ARBA" id="ARBA00023239"/>
    </source>
</evidence>
<dbReference type="STRING" id="1316936.K678_14834"/>
<reference evidence="5 6" key="1">
    <citation type="submission" date="2013-04" db="EMBL/GenBank/DDBJ databases">
        <authorList>
            <person name="Kuznetsov B."/>
            <person name="Ivanovsky R."/>
        </authorList>
    </citation>
    <scope>NUCLEOTIDE SEQUENCE [LARGE SCALE GENOMIC DNA]</scope>
    <source>
        <strain evidence="5 6">MGU-K5</strain>
    </source>
</reference>
<protein>
    <recommendedName>
        <fullName evidence="4">Putative pterin-4-alpha-carbinolamine dehydratase</fullName>
        <shortName evidence="4">PHS</shortName>
        <ecNumber evidence="4">4.2.1.96</ecNumber>
    </recommendedName>
    <alternativeName>
        <fullName evidence="4">4-alpha-hydroxy-tetrahydropterin dehydratase</fullName>
    </alternativeName>
    <alternativeName>
        <fullName evidence="4">Pterin carbinolamine dehydratase</fullName>
        <shortName evidence="4">PCD</shortName>
    </alternativeName>
</protein>
<evidence type="ECO:0000256" key="4">
    <source>
        <dbReference type="HAMAP-Rule" id="MF_00434"/>
    </source>
</evidence>
<evidence type="ECO:0000256" key="2">
    <source>
        <dbReference type="ARBA" id="ARBA00006472"/>
    </source>
</evidence>
<keyword evidence="3 4" id="KW-0456">Lyase</keyword>
<dbReference type="OrthoDB" id="9794987at2"/>
<proteinExistence type="inferred from homology"/>
<evidence type="ECO:0000313" key="6">
    <source>
        <dbReference type="Proteomes" id="UP000015350"/>
    </source>
</evidence>
<dbReference type="eggNOG" id="COG2154">
    <property type="taxonomic scope" value="Bacteria"/>
</dbReference>
<accession>S9TQ55</accession>
<name>S9TQ55_MAGFU</name>
<dbReference type="InterPro" id="IPR001533">
    <property type="entry name" value="Pterin_deHydtase"/>
</dbReference>
<dbReference type="PANTHER" id="PTHR12599">
    <property type="entry name" value="PTERIN-4-ALPHA-CARBINOLAMINE DEHYDRATASE"/>
    <property type="match status" value="1"/>
</dbReference>
<dbReference type="SUPFAM" id="SSF55248">
    <property type="entry name" value="PCD-like"/>
    <property type="match status" value="1"/>
</dbReference>
<dbReference type="GO" id="GO:0006729">
    <property type="term" value="P:tetrahydrobiopterin biosynthetic process"/>
    <property type="evidence" value="ECO:0007669"/>
    <property type="project" value="InterPro"/>
</dbReference>
<comment type="similarity">
    <text evidence="2 4">Belongs to the pterin-4-alpha-carbinolamine dehydratase family.</text>
</comment>
<comment type="caution">
    <text evidence="5">The sequence shown here is derived from an EMBL/GenBank/DDBJ whole genome shotgun (WGS) entry which is preliminary data.</text>
</comment>
<dbReference type="HAMAP" id="MF_00434">
    <property type="entry name" value="Pterin_4_alpha"/>
    <property type="match status" value="1"/>
</dbReference>
<organism evidence="5 6">
    <name type="scientific">Magnetospirillum fulvum MGU-K5</name>
    <dbReference type="NCBI Taxonomy" id="1316936"/>
    <lineage>
        <taxon>Bacteria</taxon>
        <taxon>Pseudomonadati</taxon>
        <taxon>Pseudomonadota</taxon>
        <taxon>Alphaproteobacteria</taxon>
        <taxon>Rhodospirillales</taxon>
        <taxon>Rhodospirillaceae</taxon>
        <taxon>Magnetospirillum</taxon>
    </lineage>
</organism>
<dbReference type="PANTHER" id="PTHR12599:SF0">
    <property type="entry name" value="PTERIN-4-ALPHA-CARBINOLAMINE DEHYDRATASE"/>
    <property type="match status" value="1"/>
</dbReference>
<evidence type="ECO:0000256" key="1">
    <source>
        <dbReference type="ARBA" id="ARBA00001554"/>
    </source>
</evidence>
<dbReference type="Proteomes" id="UP000015350">
    <property type="component" value="Unassembled WGS sequence"/>
</dbReference>
<dbReference type="EMBL" id="AQPH01000075">
    <property type="protein sequence ID" value="EPY00670.1"/>
    <property type="molecule type" value="Genomic_DNA"/>
</dbReference>
<sequence length="96" mass="10699">MSPVLAGADRAAALASLSGWVERDDGSSLFREFVFRDFAEAFAFMTQVALAAERLEHHPDWTNRWNRVEITLSTHESGGLTERDIALAHEIDRAAL</sequence>
<gene>
    <name evidence="5" type="primary">phhB</name>
    <name evidence="5" type="ORF">K678_14834</name>
</gene>
<dbReference type="NCBIfam" id="NF002017">
    <property type="entry name" value="PRK00823.1-2"/>
    <property type="match status" value="1"/>
</dbReference>
<dbReference type="Gene3D" id="3.30.1360.20">
    <property type="entry name" value="Transcriptional coactivator/pterin dehydratase"/>
    <property type="match status" value="1"/>
</dbReference>
<dbReference type="InterPro" id="IPR036428">
    <property type="entry name" value="PCD_sf"/>
</dbReference>
<evidence type="ECO:0000313" key="5">
    <source>
        <dbReference type="EMBL" id="EPY00670.1"/>
    </source>
</evidence>
<dbReference type="GO" id="GO:0008124">
    <property type="term" value="F:4-alpha-hydroxytetrahydrobiopterin dehydratase activity"/>
    <property type="evidence" value="ECO:0007669"/>
    <property type="project" value="UniProtKB-UniRule"/>
</dbReference>
<dbReference type="NCBIfam" id="NF002018">
    <property type="entry name" value="PRK00823.1-3"/>
    <property type="match status" value="1"/>
</dbReference>
<dbReference type="EC" id="4.2.1.96" evidence="4"/>
<dbReference type="RefSeq" id="WP_021133254.1">
    <property type="nucleotide sequence ID" value="NZ_AQPH01000075.1"/>
</dbReference>
<comment type="catalytic activity">
    <reaction evidence="1 4">
        <text>(4aS,6R)-4a-hydroxy-L-erythro-5,6,7,8-tetrahydrobiopterin = (6R)-L-erythro-6,7-dihydrobiopterin + H2O</text>
        <dbReference type="Rhea" id="RHEA:11920"/>
        <dbReference type="ChEBI" id="CHEBI:15377"/>
        <dbReference type="ChEBI" id="CHEBI:15642"/>
        <dbReference type="ChEBI" id="CHEBI:43120"/>
        <dbReference type="EC" id="4.2.1.96"/>
    </reaction>
</comment>
<dbReference type="CDD" id="cd00914">
    <property type="entry name" value="PCD_DCoH_subfamily_b"/>
    <property type="match status" value="1"/>
</dbReference>
<dbReference type="AlphaFoldDB" id="S9TQ55"/>
<dbReference type="Pfam" id="PF01329">
    <property type="entry name" value="Pterin_4a"/>
    <property type="match status" value="1"/>
</dbReference>